<dbReference type="CDD" id="cd03811">
    <property type="entry name" value="GT4_GT28_WabH-like"/>
    <property type="match status" value="1"/>
</dbReference>
<name>A0A518RJ45_9SPHN</name>
<keyword evidence="2" id="KW-0808">Transferase</keyword>
<evidence type="ECO:0000313" key="3">
    <source>
        <dbReference type="Proteomes" id="UP000318055"/>
    </source>
</evidence>
<dbReference type="SUPFAM" id="SSF53756">
    <property type="entry name" value="UDP-Glycosyltransferase/glycogen phosphorylase"/>
    <property type="match status" value="1"/>
</dbReference>
<evidence type="ECO:0000313" key="2">
    <source>
        <dbReference type="EMBL" id="QDX27464.1"/>
    </source>
</evidence>
<dbReference type="OrthoDB" id="9790710at2"/>
<dbReference type="KEGG" id="ssua:FPZ54_16615"/>
<evidence type="ECO:0000259" key="1">
    <source>
        <dbReference type="Pfam" id="PF00534"/>
    </source>
</evidence>
<sequence>MATLGIFTVKLFHRHEGRYYTNGGFGDYLAGMCRVFDRVVMLCKVRETPPPSGFYRVDHPNLTIVTIPGWPTELGAMAVQPLAYMRGVRAMADVDVIHARMPDWTGVTGALVARRLGKPCFHQIVGDTGALARTIPLTKGFGLGAGLRLALGLYDWCERRVSRGQMVFAQGKAAYEKHHQAAERHLVLSTAHSLKDMGQVTPRCAGDRLRILAVGRLQAVKNQQLLIRALARLRAQDPRWELCILGEGPKRAELEALADELGVRAHVHMPGGVSHGPDLWRAYDEADIFAHPSVSEGTPKVVLEAMARGCPVVASDVGGIPSAVEDGVRGILVPPEDLDRLVAALAHMAADAAFRADCQNAAWAFAKHHTIEESDRYLADQVVRRWPTLSPLRSR</sequence>
<dbReference type="PANTHER" id="PTHR45947:SF3">
    <property type="entry name" value="SULFOQUINOVOSYL TRANSFERASE SQD2"/>
    <property type="match status" value="1"/>
</dbReference>
<reference evidence="2 3" key="1">
    <citation type="submission" date="2019-07" db="EMBL/GenBank/DDBJ databases">
        <title>Sphingomonas alkalisoli sp. nov., isolated from rhizosphere soil of Suaedae salsa.</title>
        <authorList>
            <person name="Zhang H."/>
            <person name="Xu L."/>
            <person name="Zhang J.-X."/>
            <person name="Sun J.-Q."/>
        </authorList>
    </citation>
    <scope>NUCLEOTIDE SEQUENCE [LARGE SCALE GENOMIC DNA]</scope>
    <source>
        <strain evidence="2 3">XS-10</strain>
    </source>
</reference>
<dbReference type="PANTHER" id="PTHR45947">
    <property type="entry name" value="SULFOQUINOVOSYL TRANSFERASE SQD2"/>
    <property type="match status" value="1"/>
</dbReference>
<dbReference type="InterPro" id="IPR050194">
    <property type="entry name" value="Glycosyltransferase_grp1"/>
</dbReference>
<proteinExistence type="predicted"/>
<accession>A0A518RJ45</accession>
<feature type="domain" description="Glycosyl transferase family 1" evidence="1">
    <location>
        <begin position="207"/>
        <end position="362"/>
    </location>
</feature>
<dbReference type="RefSeq" id="WP_145848939.1">
    <property type="nucleotide sequence ID" value="NZ_CP042239.1"/>
</dbReference>
<dbReference type="Proteomes" id="UP000318055">
    <property type="component" value="Chromosome"/>
</dbReference>
<dbReference type="EMBL" id="CP042239">
    <property type="protein sequence ID" value="QDX27464.1"/>
    <property type="molecule type" value="Genomic_DNA"/>
</dbReference>
<dbReference type="GO" id="GO:0016758">
    <property type="term" value="F:hexosyltransferase activity"/>
    <property type="evidence" value="ECO:0007669"/>
    <property type="project" value="TreeGrafter"/>
</dbReference>
<dbReference type="Pfam" id="PF00534">
    <property type="entry name" value="Glycos_transf_1"/>
    <property type="match status" value="1"/>
</dbReference>
<dbReference type="AlphaFoldDB" id="A0A518RJ45"/>
<dbReference type="Gene3D" id="3.40.50.2000">
    <property type="entry name" value="Glycogen Phosphorylase B"/>
    <property type="match status" value="2"/>
</dbReference>
<protein>
    <submittedName>
        <fullName evidence="2">Glycosyltransferase</fullName>
    </submittedName>
</protein>
<dbReference type="InterPro" id="IPR001296">
    <property type="entry name" value="Glyco_trans_1"/>
</dbReference>
<organism evidence="2 3">
    <name type="scientific">Sphingomonas suaedae</name>
    <dbReference type="NCBI Taxonomy" id="2599297"/>
    <lineage>
        <taxon>Bacteria</taxon>
        <taxon>Pseudomonadati</taxon>
        <taxon>Pseudomonadota</taxon>
        <taxon>Alphaproteobacteria</taxon>
        <taxon>Sphingomonadales</taxon>
        <taxon>Sphingomonadaceae</taxon>
        <taxon>Sphingomonas</taxon>
    </lineage>
</organism>
<gene>
    <name evidence="2" type="ORF">FPZ54_16615</name>
</gene>
<keyword evidence="3" id="KW-1185">Reference proteome</keyword>